<organism evidence="2">
    <name type="scientific">Salinispirillum sp. LH 10-3-1</name>
    <dbReference type="NCBI Taxonomy" id="2952525"/>
    <lineage>
        <taxon>Bacteria</taxon>
        <taxon>Pseudomonadati</taxon>
        <taxon>Pseudomonadota</taxon>
        <taxon>Gammaproteobacteria</taxon>
        <taxon>Oceanospirillales</taxon>
        <taxon>Saccharospirillaceae</taxon>
        <taxon>Salinispirillum</taxon>
    </lineage>
</organism>
<keyword evidence="1" id="KW-0812">Transmembrane</keyword>
<dbReference type="EMBL" id="CP101717">
    <property type="protein sequence ID" value="WLD58786.1"/>
    <property type="molecule type" value="Genomic_DNA"/>
</dbReference>
<evidence type="ECO:0000313" key="2">
    <source>
        <dbReference type="EMBL" id="WLD58786.1"/>
    </source>
</evidence>
<keyword evidence="1" id="KW-1133">Transmembrane helix</keyword>
<protein>
    <submittedName>
        <fullName evidence="2">Uncharacterized protein</fullName>
    </submittedName>
</protein>
<sequence length="224" mass="24414">MPMLQWLPNITTPRTWLHLLAAFLLVVITAFWQPAIPTAWPMAEALHHMALVCLLYWLGRLFLLRHLAFGAAVLLYALPLLVIAAPLGHFTYAFAPHLGVLSALMLIAIAVADFRWNARPRVLPPATALVLLGVSGILLLPASQAAWPWLSAFSVPNALLPTLTILAGLWAAFSGRTVLLWLLAITLGAFSIGLFAPIVGWQYVVDPFFLLLAGLACSNRTLRA</sequence>
<gene>
    <name evidence="2" type="ORF">NFC81_03075</name>
</gene>
<name>A0AB38YI95_9GAMM</name>
<proteinExistence type="predicted"/>
<feature type="transmembrane region" description="Helical" evidence="1">
    <location>
        <begin position="16"/>
        <end position="33"/>
    </location>
</feature>
<keyword evidence="1" id="KW-0472">Membrane</keyword>
<accession>A0AB38YI95</accession>
<reference evidence="2" key="1">
    <citation type="submission" date="2022-07" db="EMBL/GenBank/DDBJ databases">
        <title>Complete genome sequence of Salinispirillum sp. LH10-3-1 capable of multiple carbohydrate inversion isolated from a soda lake.</title>
        <authorList>
            <person name="Liu J."/>
            <person name="Zhai Y."/>
            <person name="Zhang H."/>
            <person name="Yang H."/>
            <person name="Qu J."/>
            <person name="Li J."/>
        </authorList>
    </citation>
    <scope>NUCLEOTIDE SEQUENCE</scope>
    <source>
        <strain evidence="2">LH 10-3-1</strain>
    </source>
</reference>
<feature type="transmembrane region" description="Helical" evidence="1">
    <location>
        <begin position="39"/>
        <end position="58"/>
    </location>
</feature>
<dbReference type="AlphaFoldDB" id="A0AB38YI95"/>
<feature type="transmembrane region" description="Helical" evidence="1">
    <location>
        <begin position="180"/>
        <end position="204"/>
    </location>
</feature>
<feature type="transmembrane region" description="Helical" evidence="1">
    <location>
        <begin position="67"/>
        <end position="88"/>
    </location>
</feature>
<dbReference type="RefSeq" id="WP_304996072.1">
    <property type="nucleotide sequence ID" value="NZ_CP101717.1"/>
</dbReference>
<feature type="transmembrane region" description="Helical" evidence="1">
    <location>
        <begin position="153"/>
        <end position="173"/>
    </location>
</feature>
<evidence type="ECO:0000256" key="1">
    <source>
        <dbReference type="SAM" id="Phobius"/>
    </source>
</evidence>
<feature type="transmembrane region" description="Helical" evidence="1">
    <location>
        <begin position="126"/>
        <end position="147"/>
    </location>
</feature>
<feature type="transmembrane region" description="Helical" evidence="1">
    <location>
        <begin position="94"/>
        <end position="114"/>
    </location>
</feature>